<accession>D4DHE9</accession>
<proteinExistence type="predicted"/>
<dbReference type="Proteomes" id="UP000008383">
    <property type="component" value="Unassembled WGS sequence"/>
</dbReference>
<gene>
    <name evidence="2" type="ORF">TRV_06605</name>
</gene>
<feature type="region of interest" description="Disordered" evidence="1">
    <location>
        <begin position="175"/>
        <end position="207"/>
    </location>
</feature>
<dbReference type="EMBL" id="ACYE01000379">
    <property type="protein sequence ID" value="EFE38731.1"/>
    <property type="molecule type" value="Genomic_DNA"/>
</dbReference>
<protein>
    <submittedName>
        <fullName evidence="2">Uncharacterized protein</fullName>
    </submittedName>
</protein>
<feature type="compositionally biased region" description="Basic residues" evidence="1">
    <location>
        <begin position="175"/>
        <end position="200"/>
    </location>
</feature>
<evidence type="ECO:0000313" key="3">
    <source>
        <dbReference type="Proteomes" id="UP000008383"/>
    </source>
</evidence>
<dbReference type="GeneID" id="9577779"/>
<dbReference type="KEGG" id="tve:TRV_06605"/>
<sequence length="207" mass="23379">MQVCGRVDGVSAVPLVLADDLEEGDGDEAAGVGEERVAGLVPVLVVLSADDVEEVSLAEGELLSVLGRRLVVVQRFYHLSRGQDEQEKKKKRGYLTFLGGKMARADLGVIETCWWCCDFSLSPLSERRMALSEAVSRGHSDWETARERDGLPSWRWLRLSMGCDFVLLRLSESYRKKKKKKKKKRTRKWRRKKKKTKTGGKRTPLAS</sequence>
<dbReference type="RefSeq" id="XP_003019376.1">
    <property type="nucleotide sequence ID" value="XM_003019330.1"/>
</dbReference>
<comment type="caution">
    <text evidence="2">The sequence shown here is derived from an EMBL/GenBank/DDBJ whole genome shotgun (WGS) entry which is preliminary data.</text>
</comment>
<name>D4DHE9_TRIVH</name>
<reference evidence="3" key="1">
    <citation type="journal article" date="2011" name="Genome Biol.">
        <title>Comparative and functional genomics provide insights into the pathogenicity of dermatophytic fungi.</title>
        <authorList>
            <person name="Burmester A."/>
            <person name="Shelest E."/>
            <person name="Gloeckner G."/>
            <person name="Heddergott C."/>
            <person name="Schindler S."/>
            <person name="Staib P."/>
            <person name="Heidel A."/>
            <person name="Felder M."/>
            <person name="Petzold A."/>
            <person name="Szafranski K."/>
            <person name="Feuermann M."/>
            <person name="Pedruzzi I."/>
            <person name="Priebe S."/>
            <person name="Groth M."/>
            <person name="Winkler R."/>
            <person name="Li W."/>
            <person name="Kniemeyer O."/>
            <person name="Schroeckh V."/>
            <person name="Hertweck C."/>
            <person name="Hube B."/>
            <person name="White T.C."/>
            <person name="Platzer M."/>
            <person name="Guthke R."/>
            <person name="Heitman J."/>
            <person name="Woestemeyer J."/>
            <person name="Zipfel P.F."/>
            <person name="Monod M."/>
            <person name="Brakhage A.A."/>
        </authorList>
    </citation>
    <scope>NUCLEOTIDE SEQUENCE [LARGE SCALE GENOMIC DNA]</scope>
    <source>
        <strain evidence="3">HKI 0517</strain>
    </source>
</reference>
<evidence type="ECO:0000256" key="1">
    <source>
        <dbReference type="SAM" id="MobiDB-lite"/>
    </source>
</evidence>
<dbReference type="AlphaFoldDB" id="D4DHE9"/>
<dbReference type="HOGENOM" id="CLU_1327238_0_0_1"/>
<organism evidence="2 3">
    <name type="scientific">Trichophyton verrucosum (strain HKI 0517)</name>
    <dbReference type="NCBI Taxonomy" id="663202"/>
    <lineage>
        <taxon>Eukaryota</taxon>
        <taxon>Fungi</taxon>
        <taxon>Dikarya</taxon>
        <taxon>Ascomycota</taxon>
        <taxon>Pezizomycotina</taxon>
        <taxon>Eurotiomycetes</taxon>
        <taxon>Eurotiomycetidae</taxon>
        <taxon>Onygenales</taxon>
        <taxon>Arthrodermataceae</taxon>
        <taxon>Trichophyton</taxon>
    </lineage>
</organism>
<keyword evidence="3" id="KW-1185">Reference proteome</keyword>
<evidence type="ECO:0000313" key="2">
    <source>
        <dbReference type="EMBL" id="EFE38731.1"/>
    </source>
</evidence>